<dbReference type="AlphaFoldDB" id="A0A149TNZ8"/>
<dbReference type="PATRIC" id="fig|318683.6.peg.3519"/>
<reference evidence="1 2" key="1">
    <citation type="submission" date="2015-06" db="EMBL/GenBank/DDBJ databases">
        <title>Improved classification and identification of acetic acid bacteria using matrix-assisted laser desorption/ionization time-of-flight mass spectrometry; Gluconobacter nephelii and Gluconobacter uchimurae are later heterotypic synonyms of Gluconobacter japonicus and Gluconobacter oxydans, respectively.</title>
        <authorList>
            <person name="Li L."/>
            <person name="Cleenwerck I."/>
            <person name="De Vuyst L."/>
            <person name="Vandamme P."/>
        </authorList>
    </citation>
    <scope>NUCLEOTIDE SEQUENCE [LARGE SCALE GENOMIC DNA]</scope>
    <source>
        <strain evidence="1 2">LMG 1768</strain>
    </source>
</reference>
<evidence type="ECO:0000313" key="2">
    <source>
        <dbReference type="Proteomes" id="UP000075636"/>
    </source>
</evidence>
<sequence>MPTFVEAPLSKSTAYGDTDDPATSPLILVSAAGAVGKSTLARQIASATGAVYVDLAKADPVGGNTLSGGLMKSRLLTDWDAGATTVLIDGLDEARLRVTQDGFNAFIKDIAELAKERSTPTVLFGRTGAIQEAWLLLADEVPVTVLEIGYYTPELAIRFAMALLRQRKPDYPFMDTAKRAIILLLDGLRQDVGGDGDRFAGYAPVLQAVAEQVACDANPAALIAKIERGEQPITLQTIITAILEREQMKLASLPFEDASLKTKLYGPDEQLTRLVARVYGQPTPPLPSMSANDAQIYAHALETWTADHPFLDGGSAPVSAIFGAVIAGIALCDQHTAEVATSRELARGIAANPFLAEFYFATQPKGYIRPEHVGIIYASLRARLSIGDAASLSIEGVESENELEQLKADIEITLVRAGSNSPRVLSFYTEQTGVMRLGSFVEDVEVTAPYADVEIGNAREAILVSPVAIQAGHLSIRAERLIVEAQTDRETGAISLEAETANSTAVTNVPLSNGDVALTVSWQDDGAYPWTNFRSEPTIVQDPRTAEALRRFRKFVISFRSHSKGALKRFARKLEHERMTKGTGSAVLRHMLTTGIVSSDGSMYTLYPDKLAQVADASYRSIMAQHFSDGTVAFVQEAITGAV</sequence>
<accession>A0A149TNZ8</accession>
<dbReference type="SUPFAM" id="SSF52540">
    <property type="entry name" value="P-loop containing nucleoside triphosphate hydrolases"/>
    <property type="match status" value="1"/>
</dbReference>
<evidence type="ECO:0000313" key="1">
    <source>
        <dbReference type="EMBL" id="KXV51326.1"/>
    </source>
</evidence>
<name>A0A149TNZ8_9PROT</name>
<protein>
    <submittedName>
        <fullName evidence="1">Uncharacterized protein</fullName>
    </submittedName>
</protein>
<organism evidence="1 2">
    <name type="scientific">Gluconobacter albidus</name>
    <dbReference type="NCBI Taxonomy" id="318683"/>
    <lineage>
        <taxon>Bacteria</taxon>
        <taxon>Pseudomonadati</taxon>
        <taxon>Pseudomonadota</taxon>
        <taxon>Alphaproteobacteria</taxon>
        <taxon>Acetobacterales</taxon>
        <taxon>Acetobacteraceae</taxon>
        <taxon>Gluconobacter</taxon>
    </lineage>
</organism>
<proteinExistence type="predicted"/>
<dbReference type="InterPro" id="IPR027417">
    <property type="entry name" value="P-loop_NTPase"/>
</dbReference>
<comment type="caution">
    <text evidence="1">The sequence shown here is derived from an EMBL/GenBank/DDBJ whole genome shotgun (WGS) entry which is preliminary data.</text>
</comment>
<dbReference type="Proteomes" id="UP000075636">
    <property type="component" value="Unassembled WGS sequence"/>
</dbReference>
<dbReference type="EMBL" id="LHZR01000043">
    <property type="protein sequence ID" value="KXV51326.1"/>
    <property type="molecule type" value="Genomic_DNA"/>
</dbReference>
<gene>
    <name evidence="1" type="ORF">AD945_00430</name>
</gene>